<name>A0A0U9HHN2_KLENI</name>
<gene>
    <name evidence="4" type="ORF">KFL_000010100</name>
</gene>
<dbReference type="InterPro" id="IPR058883">
    <property type="entry name" value="DZIP1_dom"/>
</dbReference>
<evidence type="ECO:0000313" key="4">
    <source>
        <dbReference type="EMBL" id="GAQ77561.1"/>
    </source>
</evidence>
<dbReference type="AlphaFoldDB" id="A0A0U9HHN2"/>
<evidence type="ECO:0000256" key="2">
    <source>
        <dbReference type="SAM" id="MobiDB-lite"/>
    </source>
</evidence>
<feature type="domain" description="Cilium assembly protein DZIP1" evidence="3">
    <location>
        <begin position="417"/>
        <end position="465"/>
    </location>
</feature>
<evidence type="ECO:0000259" key="3">
    <source>
        <dbReference type="Pfam" id="PF25977"/>
    </source>
</evidence>
<feature type="compositionally biased region" description="Basic and acidic residues" evidence="2">
    <location>
        <begin position="508"/>
        <end position="520"/>
    </location>
</feature>
<reference evidence="4 5" key="1">
    <citation type="journal article" date="2014" name="Nat. Commun.">
        <title>Klebsormidium flaccidum genome reveals primary factors for plant terrestrial adaptation.</title>
        <authorList>
            <person name="Hori K."/>
            <person name="Maruyama F."/>
            <person name="Fujisawa T."/>
            <person name="Togashi T."/>
            <person name="Yamamoto N."/>
            <person name="Seo M."/>
            <person name="Sato S."/>
            <person name="Yamada T."/>
            <person name="Mori H."/>
            <person name="Tajima N."/>
            <person name="Moriyama T."/>
            <person name="Ikeuchi M."/>
            <person name="Watanabe M."/>
            <person name="Wada H."/>
            <person name="Kobayashi K."/>
            <person name="Saito M."/>
            <person name="Masuda T."/>
            <person name="Sasaki-Sekimoto Y."/>
            <person name="Mashiguchi K."/>
            <person name="Awai K."/>
            <person name="Shimojima M."/>
            <person name="Masuda S."/>
            <person name="Iwai M."/>
            <person name="Nobusawa T."/>
            <person name="Narise T."/>
            <person name="Kondo S."/>
            <person name="Saito H."/>
            <person name="Sato R."/>
            <person name="Murakawa M."/>
            <person name="Ihara Y."/>
            <person name="Oshima-Yamada Y."/>
            <person name="Ohtaka K."/>
            <person name="Satoh M."/>
            <person name="Sonobe K."/>
            <person name="Ishii M."/>
            <person name="Ohtani R."/>
            <person name="Kanamori-Sato M."/>
            <person name="Honoki R."/>
            <person name="Miyazaki D."/>
            <person name="Mochizuki H."/>
            <person name="Umetsu J."/>
            <person name="Higashi K."/>
            <person name="Shibata D."/>
            <person name="Kamiya Y."/>
            <person name="Sato N."/>
            <person name="Nakamura Y."/>
            <person name="Tabata S."/>
            <person name="Ida S."/>
            <person name="Kurokawa K."/>
            <person name="Ohta H."/>
        </authorList>
    </citation>
    <scope>NUCLEOTIDE SEQUENCE [LARGE SCALE GENOMIC DNA]</scope>
    <source>
        <strain evidence="4 5">NIES-2285</strain>
    </source>
</reference>
<evidence type="ECO:0000313" key="5">
    <source>
        <dbReference type="Proteomes" id="UP000054558"/>
    </source>
</evidence>
<keyword evidence="1" id="KW-0175">Coiled coil</keyword>
<organism evidence="4 5">
    <name type="scientific">Klebsormidium nitens</name>
    <name type="common">Green alga</name>
    <name type="synonym">Ulothrix nitens</name>
    <dbReference type="NCBI Taxonomy" id="105231"/>
    <lineage>
        <taxon>Eukaryota</taxon>
        <taxon>Viridiplantae</taxon>
        <taxon>Streptophyta</taxon>
        <taxon>Klebsormidiophyceae</taxon>
        <taxon>Klebsormidiales</taxon>
        <taxon>Klebsormidiaceae</taxon>
        <taxon>Klebsormidium</taxon>
    </lineage>
</organism>
<feature type="region of interest" description="Disordered" evidence="2">
    <location>
        <begin position="488"/>
        <end position="661"/>
    </location>
</feature>
<proteinExistence type="predicted"/>
<dbReference type="Proteomes" id="UP000054558">
    <property type="component" value="Unassembled WGS sequence"/>
</dbReference>
<protein>
    <recommendedName>
        <fullName evidence="3">Cilium assembly protein DZIP1 domain-containing protein</fullName>
    </recommendedName>
</protein>
<feature type="coiled-coil region" evidence="1">
    <location>
        <begin position="359"/>
        <end position="410"/>
    </location>
</feature>
<feature type="compositionally biased region" description="Basic and acidic residues" evidence="2">
    <location>
        <begin position="257"/>
        <end position="271"/>
    </location>
</feature>
<feature type="compositionally biased region" description="Low complexity" evidence="2">
    <location>
        <begin position="602"/>
        <end position="622"/>
    </location>
</feature>
<sequence>MSVFIRCRKSGSQAGRRFSGHTQDGGWFSTAPISDGFYDAPRATMRSLTRTSSLARSVSSQATYRDPFNGSLTTAPRSYLRSVSSAPPPLPSSVTSWRSALEEAITSARAPLASLPQTLAHPAKENVPRHSHAGEAGAPCFHCEEAVQARAHQEKLEAGKQAAELEARQARAEVAAGAAREAVLEGQLEALRRKVADAIRVAEAAEKAAGEEHEAALAAAAEWRKKSLEEARKHAAELAALSDAMKEQWRQGAAAEEQARKAAESAHAAEREELKARARELEKDKEKAEAALRASDEQAKETAARLLKLDEAVDLKTQELRRQLDEMHDRHRLLQGDAEALRTALEVAKQTETALRGQLDDAGAALAACQAEVESVREESHRWRRECRDAQEAAREMAAHEDERRRRKEERAALPFEEVREELENAMARALDRHGVPPAAEGLSDDEYLAAMARLEAQRAQTEKQRQSSLVSDGVDVAALQRAAAEWAARRGGAAGTGRARAVSLPAHWEHRRERLEAVPRAKPTGRQAEDRPLDAGPGNFGGQSSAGPSSVESSPEHALGNGRRQSSRHPSRPSDDGRTGGHFADGAHASTSVRVPEPRGSPEGAGRASGAPSRGSSVRSSPSRDEEGSELADSDWAAPRPPRKRVTAGGAAEGRGPLSC</sequence>
<evidence type="ECO:0000256" key="1">
    <source>
        <dbReference type="SAM" id="Coils"/>
    </source>
</evidence>
<accession>A0A0U9HHN2</accession>
<dbReference type="STRING" id="105231.A0A0U9HHN2"/>
<feature type="region of interest" description="Disordered" evidence="2">
    <location>
        <begin position="250"/>
        <end position="271"/>
    </location>
</feature>
<dbReference type="Pfam" id="PF25977">
    <property type="entry name" value="DZIP1"/>
    <property type="match status" value="1"/>
</dbReference>
<dbReference type="EMBL" id="DF236950">
    <property type="protein sequence ID" value="GAQ77561.1"/>
    <property type="molecule type" value="Genomic_DNA"/>
</dbReference>
<dbReference type="OMA" id="RVESMKM"/>
<feature type="compositionally biased region" description="Low complexity" evidence="2">
    <location>
        <begin position="488"/>
        <end position="502"/>
    </location>
</feature>
<keyword evidence="5" id="KW-1185">Reference proteome</keyword>